<dbReference type="Gene3D" id="3.40.1520.20">
    <property type="match status" value="1"/>
</dbReference>
<evidence type="ECO:0000256" key="1">
    <source>
        <dbReference type="PROSITE-ProRule" id="PRU00473"/>
    </source>
</evidence>
<evidence type="ECO:0000259" key="3">
    <source>
        <dbReference type="PROSITE" id="PS51123"/>
    </source>
</evidence>
<evidence type="ECO:0000313" key="4">
    <source>
        <dbReference type="EMBL" id="MZR13540.1"/>
    </source>
</evidence>
<accession>A0A845LZS2</accession>
<dbReference type="Proteomes" id="UP000467322">
    <property type="component" value="Unassembled WGS sequence"/>
</dbReference>
<dbReference type="RefSeq" id="WP_161351663.1">
    <property type="nucleotide sequence ID" value="NZ_WTUX01000012.1"/>
</dbReference>
<reference evidence="4 5" key="1">
    <citation type="submission" date="2019-12" db="EMBL/GenBank/DDBJ databases">
        <title>Maritimibacter sp. nov. sp. isolated from sea sand.</title>
        <authorList>
            <person name="Kim J."/>
            <person name="Jeong S.E."/>
            <person name="Jung H.S."/>
            <person name="Jeon C.O."/>
        </authorList>
    </citation>
    <scope>NUCLEOTIDE SEQUENCE [LARGE SCALE GENOMIC DNA]</scope>
    <source>
        <strain evidence="4 5">DP07</strain>
    </source>
</reference>
<keyword evidence="1" id="KW-0472">Membrane</keyword>
<name>A0A845LZS2_9RHOB</name>
<dbReference type="PANTHER" id="PTHR30329">
    <property type="entry name" value="STATOR ELEMENT OF FLAGELLAR MOTOR COMPLEX"/>
    <property type="match status" value="1"/>
</dbReference>
<sequence length="481" mass="50286">MRFVLGLFVLLAGLSALFVWGVPQRAAAIERQITRAADGVVTGAIHPMDVSVSGRDIHLSGTADSDTELASLIASLDAIDGRRVVSTRDVTILPLADPYETALIKAADGTLALTGTAPSTAQAEVALNGGVFGAEALPLASGAPEGWSRILIAGGEALAPLEEGSFALTGSSAVLSGRAGTPAESKQAREALDALPDGVDPVISITLEDAGIVSFQLTYDAAEGLNVTGTVPESFPPEDMAEALGFDSVEAETETTFGRAPELEPFLETLVPLLTDLDRLTVRWDDGDVTLEGVALPGLDPGYVEGQMAEVLGPAAEIAVTAGAAPDNWVTRTNSASGSGEVAQAGHWLPQYDFEVTKQACADEAAKIQAGRGIEFVTGSANLDGASMRVINEMAGLLLHCTEEAEMRVIIGGHTDSEGDENDNYRLSVERAKAVRDALELRGVPEARMTAMGYGETEPIADNDTEEGRAANRRTTFEWPE</sequence>
<dbReference type="AlphaFoldDB" id="A0A845LZS2"/>
<dbReference type="PANTHER" id="PTHR30329:SF21">
    <property type="entry name" value="LIPOPROTEIN YIAD-RELATED"/>
    <property type="match status" value="1"/>
</dbReference>
<dbReference type="InterPro" id="IPR006665">
    <property type="entry name" value="OmpA-like"/>
</dbReference>
<keyword evidence="5" id="KW-1185">Reference proteome</keyword>
<dbReference type="EMBL" id="WTUX01000012">
    <property type="protein sequence ID" value="MZR13540.1"/>
    <property type="molecule type" value="Genomic_DNA"/>
</dbReference>
<dbReference type="Pfam" id="PF00691">
    <property type="entry name" value="OmpA"/>
    <property type="match status" value="1"/>
</dbReference>
<feature type="domain" description="OmpA-like" evidence="3">
    <location>
        <begin position="364"/>
        <end position="481"/>
    </location>
</feature>
<dbReference type="Gene3D" id="3.30.1330.60">
    <property type="entry name" value="OmpA-like domain"/>
    <property type="match status" value="1"/>
</dbReference>
<evidence type="ECO:0000256" key="2">
    <source>
        <dbReference type="SAM" id="MobiDB-lite"/>
    </source>
</evidence>
<dbReference type="SUPFAM" id="SSF103088">
    <property type="entry name" value="OmpA-like"/>
    <property type="match status" value="1"/>
</dbReference>
<proteinExistence type="predicted"/>
<evidence type="ECO:0000313" key="5">
    <source>
        <dbReference type="Proteomes" id="UP000467322"/>
    </source>
</evidence>
<organism evidence="4 5">
    <name type="scientific">Maritimibacter harenae</name>
    <dbReference type="NCBI Taxonomy" id="2606218"/>
    <lineage>
        <taxon>Bacteria</taxon>
        <taxon>Pseudomonadati</taxon>
        <taxon>Pseudomonadota</taxon>
        <taxon>Alphaproteobacteria</taxon>
        <taxon>Rhodobacterales</taxon>
        <taxon>Roseobacteraceae</taxon>
        <taxon>Maritimibacter</taxon>
    </lineage>
</organism>
<dbReference type="CDD" id="cd07185">
    <property type="entry name" value="OmpA_C-like"/>
    <property type="match status" value="1"/>
</dbReference>
<protein>
    <submittedName>
        <fullName evidence="4">OmpA family protein</fullName>
    </submittedName>
</protein>
<dbReference type="PROSITE" id="PS51123">
    <property type="entry name" value="OMPA_2"/>
    <property type="match status" value="1"/>
</dbReference>
<comment type="caution">
    <text evidence="4">The sequence shown here is derived from an EMBL/GenBank/DDBJ whole genome shotgun (WGS) entry which is preliminary data.</text>
</comment>
<feature type="region of interest" description="Disordered" evidence="2">
    <location>
        <begin position="452"/>
        <end position="481"/>
    </location>
</feature>
<dbReference type="GO" id="GO:0016020">
    <property type="term" value="C:membrane"/>
    <property type="evidence" value="ECO:0007669"/>
    <property type="project" value="UniProtKB-UniRule"/>
</dbReference>
<dbReference type="InterPro" id="IPR050330">
    <property type="entry name" value="Bact_OuterMem_StrucFunc"/>
</dbReference>
<dbReference type="InterPro" id="IPR036737">
    <property type="entry name" value="OmpA-like_sf"/>
</dbReference>
<gene>
    <name evidence="4" type="ORF">GQE99_10985</name>
</gene>